<dbReference type="Pfam" id="PF16113">
    <property type="entry name" value="ECH_2"/>
    <property type="match status" value="1"/>
</dbReference>
<dbReference type="GO" id="GO:0016853">
    <property type="term" value="F:isomerase activity"/>
    <property type="evidence" value="ECO:0007669"/>
    <property type="project" value="UniProtKB-KW"/>
</dbReference>
<evidence type="ECO:0000313" key="6">
    <source>
        <dbReference type="EMBL" id="PKZ16419.1"/>
    </source>
</evidence>
<evidence type="ECO:0000313" key="7">
    <source>
        <dbReference type="Proteomes" id="UP000234335"/>
    </source>
</evidence>
<dbReference type="PANTHER" id="PTHR43176">
    <property type="entry name" value="3-HYDROXYISOBUTYRYL-COA HYDROLASE-RELATED"/>
    <property type="match status" value="1"/>
</dbReference>
<comment type="catalytic activity">
    <reaction evidence="1">
        <text>3-hydroxy-2-methylpropanoyl-CoA + H2O = 3-hydroxy-2-methylpropanoate + CoA + H(+)</text>
        <dbReference type="Rhea" id="RHEA:20888"/>
        <dbReference type="ChEBI" id="CHEBI:11805"/>
        <dbReference type="ChEBI" id="CHEBI:15377"/>
        <dbReference type="ChEBI" id="CHEBI:15378"/>
        <dbReference type="ChEBI" id="CHEBI:57287"/>
        <dbReference type="ChEBI" id="CHEBI:57340"/>
        <dbReference type="EC" id="3.1.2.4"/>
    </reaction>
</comment>
<dbReference type="CDD" id="cd06558">
    <property type="entry name" value="crotonase-like"/>
    <property type="match status" value="1"/>
</dbReference>
<feature type="coiled-coil region" evidence="4">
    <location>
        <begin position="208"/>
        <end position="237"/>
    </location>
</feature>
<dbReference type="Proteomes" id="UP000234335">
    <property type="component" value="Unassembled WGS sequence"/>
</dbReference>
<dbReference type="AlphaFoldDB" id="A0A2I1M8H6"/>
<comment type="caution">
    <text evidence="6">The sequence shown here is derived from an EMBL/GenBank/DDBJ whole genome shotgun (WGS) entry which is preliminary data.</text>
</comment>
<feature type="domain" description="Enoyl-CoA hydratase/isomerase" evidence="5">
    <location>
        <begin position="10"/>
        <end position="342"/>
    </location>
</feature>
<dbReference type="NCBIfam" id="NF004127">
    <property type="entry name" value="PRK05617.1"/>
    <property type="match status" value="1"/>
</dbReference>
<evidence type="ECO:0000256" key="2">
    <source>
        <dbReference type="ARBA" id="ARBA00011915"/>
    </source>
</evidence>
<protein>
    <recommendedName>
        <fullName evidence="2">3-hydroxyisobutyryl-CoA hydrolase</fullName>
        <ecNumber evidence="2">3.1.2.4</ecNumber>
    </recommendedName>
</protein>
<dbReference type="Gene3D" id="3.90.226.10">
    <property type="entry name" value="2-enoyl-CoA Hydratase, Chain A, domain 1"/>
    <property type="match status" value="1"/>
</dbReference>
<sequence length="353" mass="40647">MIEEKVINKVGVIYLDRPKLINALNYETIKEIHETLEKWEDDDGIRAVLFDSQSEKGFCAGGDLKEIYNDFLINDDCKEKDIFFKTEFDLDKYINSYKKPIISHWFGVTMGGGIGLTINSDFIIVDETVNWAMPETSLGFTPDVGVGFYISKLPQAIGQYVGLCGASLVASDLISYNLANVYINSNDYENLISKLYDLSSKYESDQLIDEFSKEAKKYELKNDKSEIEKNKEKIEKNFSNSSFKKVYGGLEEDLDDGFAKKCYDTIKERDPFMLTLQFEKYFVCKELSYEETVDLDLKILQYAINKKSINEGVRAKIIDKDNNPNWICRSLDDISIEEVKDLLSIDKTYEERK</sequence>
<dbReference type="InterPro" id="IPR032259">
    <property type="entry name" value="HIBYL-CoA-H"/>
</dbReference>
<name>A0A2I1M8H6_9FIRM</name>
<dbReference type="InterPro" id="IPR029045">
    <property type="entry name" value="ClpP/crotonase-like_dom_sf"/>
</dbReference>
<dbReference type="SUPFAM" id="SSF52096">
    <property type="entry name" value="ClpP/crotonase"/>
    <property type="match status" value="1"/>
</dbReference>
<dbReference type="GO" id="GO:0003860">
    <property type="term" value="F:3-hydroxyisobutyryl-CoA hydrolase activity"/>
    <property type="evidence" value="ECO:0007669"/>
    <property type="project" value="UniProtKB-EC"/>
</dbReference>
<dbReference type="EMBL" id="PKGS01000004">
    <property type="protein sequence ID" value="PKZ16419.1"/>
    <property type="molecule type" value="Genomic_DNA"/>
</dbReference>
<dbReference type="InterPro" id="IPR045004">
    <property type="entry name" value="ECH_dom"/>
</dbReference>
<reference evidence="6 7" key="1">
    <citation type="submission" date="2017-12" db="EMBL/GenBank/DDBJ databases">
        <title>Phylogenetic diversity of female urinary microbiome.</title>
        <authorList>
            <person name="Thomas-White K."/>
            <person name="Wolfe A.J."/>
        </authorList>
    </citation>
    <scope>NUCLEOTIDE SEQUENCE [LARGE SCALE GENOMIC DNA]</scope>
    <source>
        <strain evidence="6 7">UMB0119</strain>
    </source>
</reference>
<evidence type="ECO:0000259" key="5">
    <source>
        <dbReference type="Pfam" id="PF16113"/>
    </source>
</evidence>
<organism evidence="6 7">
    <name type="scientific">Anaerococcus octavius</name>
    <dbReference type="NCBI Taxonomy" id="54007"/>
    <lineage>
        <taxon>Bacteria</taxon>
        <taxon>Bacillati</taxon>
        <taxon>Bacillota</taxon>
        <taxon>Tissierellia</taxon>
        <taxon>Tissierellales</taxon>
        <taxon>Peptoniphilaceae</taxon>
        <taxon>Anaerococcus</taxon>
    </lineage>
</organism>
<dbReference type="PANTHER" id="PTHR43176:SF3">
    <property type="entry name" value="3-HYDROXYISOBUTYRYL-COA HYDROLASE, MITOCHONDRIAL"/>
    <property type="match status" value="1"/>
</dbReference>
<dbReference type="EC" id="3.1.2.4" evidence="2"/>
<evidence type="ECO:0000256" key="1">
    <source>
        <dbReference type="ARBA" id="ARBA00001709"/>
    </source>
</evidence>
<dbReference type="GO" id="GO:0006574">
    <property type="term" value="P:L-valine catabolic process"/>
    <property type="evidence" value="ECO:0007669"/>
    <property type="project" value="TreeGrafter"/>
</dbReference>
<keyword evidence="4" id="KW-0175">Coiled coil</keyword>
<accession>A0A2I1M8H6</accession>
<evidence type="ECO:0000256" key="3">
    <source>
        <dbReference type="ARBA" id="ARBA00022801"/>
    </source>
</evidence>
<proteinExistence type="predicted"/>
<evidence type="ECO:0000256" key="4">
    <source>
        <dbReference type="SAM" id="Coils"/>
    </source>
</evidence>
<keyword evidence="7" id="KW-1185">Reference proteome</keyword>
<keyword evidence="3" id="KW-0378">Hydrolase</keyword>
<keyword evidence="6" id="KW-0413">Isomerase</keyword>
<dbReference type="RefSeq" id="WP_101540442.1">
    <property type="nucleotide sequence ID" value="NZ_PKGS01000004.1"/>
</dbReference>
<gene>
    <name evidence="6" type="ORF">CYJ34_06255</name>
</gene>